<accession>A0ABS1BVM6</accession>
<gene>
    <name evidence="1" type="ORF">JDW22_12185</name>
</gene>
<evidence type="ECO:0000313" key="1">
    <source>
        <dbReference type="EMBL" id="MBK0397311.1"/>
    </source>
</evidence>
<dbReference type="Proteomes" id="UP000614058">
    <property type="component" value="Unassembled WGS sequence"/>
</dbReference>
<organism evidence="1 2">
    <name type="scientific">Kingella bonacorsii</name>
    <dbReference type="NCBI Taxonomy" id="2796361"/>
    <lineage>
        <taxon>Bacteria</taxon>
        <taxon>Pseudomonadati</taxon>
        <taxon>Pseudomonadota</taxon>
        <taxon>Betaproteobacteria</taxon>
        <taxon>Neisseriales</taxon>
        <taxon>Neisseriaceae</taxon>
        <taxon>Kingella</taxon>
    </lineage>
</organism>
<name>A0ABS1BVM6_9NEIS</name>
<dbReference type="EMBL" id="JAEHNZ010000005">
    <property type="protein sequence ID" value="MBK0397311.1"/>
    <property type="molecule type" value="Genomic_DNA"/>
</dbReference>
<evidence type="ECO:0000313" key="2">
    <source>
        <dbReference type="Proteomes" id="UP000614058"/>
    </source>
</evidence>
<sequence length="233" mass="26014">MFSEIKNTRFFMERSLDKRAPVRMENKALSHCVFDNCSIGTQDDAAKISRFKNIRLSDCEILNCMVGPAVFEDIEINNLKTGDIAVFNTPLLKRVRLAGKIGKLKISNTGFDLIQGLSGEILRFKNDFYADTDWALDISRAQFLDFYCLGVPARLITINHENQFVAQRSRILESGVLDSDFAGRHPVAGVMLQFLIDLGESETVLAAPMAKAKKQRDAVLAGLLELKERGIVA</sequence>
<dbReference type="RefSeq" id="WP_200523273.1">
    <property type="nucleotide sequence ID" value="NZ_JAEHNZ010000005.1"/>
</dbReference>
<evidence type="ECO:0008006" key="3">
    <source>
        <dbReference type="Google" id="ProtNLM"/>
    </source>
</evidence>
<proteinExistence type="predicted"/>
<comment type="caution">
    <text evidence="1">The sequence shown here is derived from an EMBL/GenBank/DDBJ whole genome shotgun (WGS) entry which is preliminary data.</text>
</comment>
<reference evidence="1 2" key="1">
    <citation type="journal article" date="2021" name="Pathogens">
        <title>Isolation and Characterization of Kingella bonacorsii sp. nov., A Novel Kingella Species Detected in a Stable Periodontitis Subject.</title>
        <authorList>
            <person name="Antezack A."/>
            <person name="Boxberger M."/>
            <person name="Rolland C."/>
            <person name="Monnet-Corti V."/>
            <person name="La Scola B."/>
        </authorList>
    </citation>
    <scope>NUCLEOTIDE SEQUENCE [LARGE SCALE GENOMIC DNA]</scope>
    <source>
        <strain evidence="1 2">Marseille-Q4569</strain>
    </source>
</reference>
<keyword evidence="2" id="KW-1185">Reference proteome</keyword>
<protein>
    <recommendedName>
        <fullName evidence="3">Pentapeptide repeat-containing protein</fullName>
    </recommendedName>
</protein>